<dbReference type="InterPro" id="IPR004572">
    <property type="entry name" value="Protoporphyrinogen_oxidase"/>
</dbReference>
<dbReference type="Pfam" id="PF01593">
    <property type="entry name" value="Amino_oxidase"/>
    <property type="match status" value="1"/>
</dbReference>
<dbReference type="EMBL" id="KN832971">
    <property type="protein sequence ID" value="KIM91285.1"/>
    <property type="molecule type" value="Genomic_DNA"/>
</dbReference>
<comment type="function">
    <text evidence="1 11">Catalyzes the 6-electron oxidation of protoporphyrinogen-IX to form protoporphyrin-IX.</text>
</comment>
<accession>A0A0C3G4V0</accession>
<dbReference type="SUPFAM" id="SSF51905">
    <property type="entry name" value="FAD/NAD(P)-binding domain"/>
    <property type="match status" value="1"/>
</dbReference>
<reference evidence="14" key="2">
    <citation type="submission" date="2015-01" db="EMBL/GenBank/DDBJ databases">
        <title>Evolutionary Origins and Diversification of the Mycorrhizal Mutualists.</title>
        <authorList>
            <consortium name="DOE Joint Genome Institute"/>
            <consortium name="Mycorrhizal Genomics Consortium"/>
            <person name="Kohler A."/>
            <person name="Kuo A."/>
            <person name="Nagy L.G."/>
            <person name="Floudas D."/>
            <person name="Copeland A."/>
            <person name="Barry K.W."/>
            <person name="Cichocki N."/>
            <person name="Veneault-Fourrey C."/>
            <person name="LaButti K."/>
            <person name="Lindquist E.A."/>
            <person name="Lipzen A."/>
            <person name="Lundell T."/>
            <person name="Morin E."/>
            <person name="Murat C."/>
            <person name="Riley R."/>
            <person name="Ohm R."/>
            <person name="Sun H."/>
            <person name="Tunlid A."/>
            <person name="Henrissat B."/>
            <person name="Grigoriev I.V."/>
            <person name="Hibbett D.S."/>
            <person name="Martin F."/>
        </authorList>
    </citation>
    <scope>NUCLEOTIDE SEQUENCE [LARGE SCALE GENOMIC DNA]</scope>
    <source>
        <strain evidence="14">F 1598</strain>
    </source>
</reference>
<protein>
    <recommendedName>
        <fullName evidence="4 11">Protoporphyrinogen oxidase</fullName>
        <ecNumber evidence="4 11">1.3.3.4</ecNumber>
    </recommendedName>
</protein>
<comment type="catalytic activity">
    <reaction evidence="10 11">
        <text>protoporphyrinogen IX + 3 O2 = protoporphyrin IX + 3 H2O2</text>
        <dbReference type="Rhea" id="RHEA:25576"/>
        <dbReference type="ChEBI" id="CHEBI:15379"/>
        <dbReference type="ChEBI" id="CHEBI:16240"/>
        <dbReference type="ChEBI" id="CHEBI:57306"/>
        <dbReference type="ChEBI" id="CHEBI:57307"/>
        <dbReference type="EC" id="1.3.3.4"/>
    </reaction>
</comment>
<reference evidence="13 14" key="1">
    <citation type="submission" date="2014-04" db="EMBL/GenBank/DDBJ databases">
        <authorList>
            <consortium name="DOE Joint Genome Institute"/>
            <person name="Kuo A."/>
            <person name="Tarkka M."/>
            <person name="Buscot F."/>
            <person name="Kohler A."/>
            <person name="Nagy L.G."/>
            <person name="Floudas D."/>
            <person name="Copeland A."/>
            <person name="Barry K.W."/>
            <person name="Cichocki N."/>
            <person name="Veneault-Fourrey C."/>
            <person name="LaButti K."/>
            <person name="Lindquist E.A."/>
            <person name="Lipzen A."/>
            <person name="Lundell T."/>
            <person name="Morin E."/>
            <person name="Murat C."/>
            <person name="Sun H."/>
            <person name="Tunlid A."/>
            <person name="Henrissat B."/>
            <person name="Grigoriev I.V."/>
            <person name="Hibbett D.S."/>
            <person name="Martin F."/>
            <person name="Nordberg H.P."/>
            <person name="Cantor M.N."/>
            <person name="Hua S.X."/>
        </authorList>
    </citation>
    <scope>NUCLEOTIDE SEQUENCE [LARGE SCALE GENOMIC DNA]</scope>
    <source>
        <strain evidence="13 14">F 1598</strain>
    </source>
</reference>
<dbReference type="SUPFAM" id="SSF54373">
    <property type="entry name" value="FAD-linked reductases, C-terminal domain"/>
    <property type="match status" value="1"/>
</dbReference>
<evidence type="ECO:0000256" key="1">
    <source>
        <dbReference type="ARBA" id="ARBA00002600"/>
    </source>
</evidence>
<evidence type="ECO:0000256" key="11">
    <source>
        <dbReference type="RuleBase" id="RU367069"/>
    </source>
</evidence>
<dbReference type="GO" id="GO:0005743">
    <property type="term" value="C:mitochondrial inner membrane"/>
    <property type="evidence" value="ECO:0007669"/>
    <property type="project" value="UniProtKB-SubCell"/>
</dbReference>
<comment type="cofactor">
    <cofactor evidence="11">
        <name>FAD</name>
        <dbReference type="ChEBI" id="CHEBI:57692"/>
    </cofactor>
    <text evidence="11">Binds 1 FAD per subunit.</text>
</comment>
<evidence type="ECO:0000256" key="7">
    <source>
        <dbReference type="ARBA" id="ARBA00023002"/>
    </source>
</evidence>
<comment type="pathway">
    <text evidence="2 11">Porphyrin-containing compound metabolism; protoporphyrin-IX biosynthesis; protoporphyrin-IX from protoporphyrinogen-IX: step 1/1.</text>
</comment>
<evidence type="ECO:0000259" key="12">
    <source>
        <dbReference type="Pfam" id="PF01593"/>
    </source>
</evidence>
<evidence type="ECO:0000256" key="5">
    <source>
        <dbReference type="ARBA" id="ARBA00022630"/>
    </source>
</evidence>
<dbReference type="InterPro" id="IPR050464">
    <property type="entry name" value="Zeta_carotene_desat/Oxidored"/>
</dbReference>
<feature type="domain" description="Amine oxidase" evidence="12">
    <location>
        <begin position="13"/>
        <end position="483"/>
    </location>
</feature>
<organism evidence="13 14">
    <name type="scientific">Piloderma croceum (strain F 1598)</name>
    <dbReference type="NCBI Taxonomy" id="765440"/>
    <lineage>
        <taxon>Eukaryota</taxon>
        <taxon>Fungi</taxon>
        <taxon>Dikarya</taxon>
        <taxon>Basidiomycota</taxon>
        <taxon>Agaricomycotina</taxon>
        <taxon>Agaricomycetes</taxon>
        <taxon>Agaricomycetidae</taxon>
        <taxon>Atheliales</taxon>
        <taxon>Atheliaceae</taxon>
        <taxon>Piloderma</taxon>
    </lineage>
</organism>
<gene>
    <name evidence="13" type="ORF">PILCRDRAFT_762586</name>
</gene>
<evidence type="ECO:0000256" key="6">
    <source>
        <dbReference type="ARBA" id="ARBA00022827"/>
    </source>
</evidence>
<evidence type="ECO:0000313" key="14">
    <source>
        <dbReference type="Proteomes" id="UP000054166"/>
    </source>
</evidence>
<evidence type="ECO:0000256" key="8">
    <source>
        <dbReference type="ARBA" id="ARBA00023133"/>
    </source>
</evidence>
<keyword evidence="8 11" id="KW-0350">Heme biosynthesis</keyword>
<evidence type="ECO:0000256" key="10">
    <source>
        <dbReference type="ARBA" id="ARBA00047554"/>
    </source>
</evidence>
<dbReference type="PANTHER" id="PTHR42923:SF3">
    <property type="entry name" value="PROTOPORPHYRINOGEN OXIDASE"/>
    <property type="match status" value="1"/>
</dbReference>
<evidence type="ECO:0000256" key="3">
    <source>
        <dbReference type="ARBA" id="ARBA00010551"/>
    </source>
</evidence>
<dbReference type="AlphaFoldDB" id="A0A0C3G4V0"/>
<dbReference type="InterPro" id="IPR002937">
    <property type="entry name" value="Amino_oxidase"/>
</dbReference>
<dbReference type="OrthoDB" id="438553at2759"/>
<comment type="subcellular location">
    <subcellularLocation>
        <location evidence="11">Mitochondrion inner membrane</location>
    </subcellularLocation>
</comment>
<dbReference type="InterPro" id="IPR036188">
    <property type="entry name" value="FAD/NAD-bd_sf"/>
</dbReference>
<dbReference type="GO" id="GO:0006782">
    <property type="term" value="P:protoporphyrinogen IX biosynthetic process"/>
    <property type="evidence" value="ECO:0007669"/>
    <property type="project" value="UniProtKB-UniRule"/>
</dbReference>
<dbReference type="GO" id="GO:0004729">
    <property type="term" value="F:oxygen-dependent protoporphyrinogen oxidase activity"/>
    <property type="evidence" value="ECO:0007669"/>
    <property type="project" value="UniProtKB-UniRule"/>
</dbReference>
<dbReference type="InParanoid" id="A0A0C3G4V0"/>
<dbReference type="UniPathway" id="UPA00251">
    <property type="reaction ID" value="UER00324"/>
</dbReference>
<evidence type="ECO:0000256" key="4">
    <source>
        <dbReference type="ARBA" id="ARBA00012867"/>
    </source>
</evidence>
<dbReference type="EC" id="1.3.3.4" evidence="4 11"/>
<dbReference type="Gene3D" id="3.50.50.60">
    <property type="entry name" value="FAD/NAD(P)-binding domain"/>
    <property type="match status" value="1"/>
</dbReference>
<evidence type="ECO:0000313" key="13">
    <source>
        <dbReference type="EMBL" id="KIM91285.1"/>
    </source>
</evidence>
<dbReference type="STRING" id="765440.A0A0C3G4V0"/>
<keyword evidence="7 11" id="KW-0560">Oxidoreductase</keyword>
<dbReference type="FunCoup" id="A0A0C3G4V0">
    <property type="interactions" value="225"/>
</dbReference>
<dbReference type="Proteomes" id="UP000054166">
    <property type="component" value="Unassembled WGS sequence"/>
</dbReference>
<name>A0A0C3G4V0_PILCF</name>
<keyword evidence="9 11" id="KW-0627">Porphyrin biosynthesis</keyword>
<dbReference type="NCBIfam" id="TIGR00562">
    <property type="entry name" value="proto_IX_ox"/>
    <property type="match status" value="1"/>
</dbReference>
<comment type="similarity">
    <text evidence="3 11">Belongs to the protoporphyrinogen/coproporphyrinogen oxidase family. Protoporphyrinogen oxidase subfamily.</text>
</comment>
<dbReference type="HOGENOM" id="CLU_009629_1_1_1"/>
<dbReference type="PANTHER" id="PTHR42923">
    <property type="entry name" value="PROTOPORPHYRINOGEN OXIDASE"/>
    <property type="match status" value="1"/>
</dbReference>
<evidence type="ECO:0000256" key="9">
    <source>
        <dbReference type="ARBA" id="ARBA00023244"/>
    </source>
</evidence>
<proteinExistence type="inferred from homology"/>
<keyword evidence="6 11" id="KW-0274">FAD</keyword>
<evidence type="ECO:0000256" key="2">
    <source>
        <dbReference type="ARBA" id="ARBA00005073"/>
    </source>
</evidence>
<sequence>MPPSHIAILGGGLTGLSSAYHLSRKFPSSLITLLEKQPRFGGWVRSERVQVKDERGNMASVVLEAGPRTLRPNAKSVLELINLLELKSSLVLTRKTSPAAKNRFLYIPGTNGLQLIPSSITSFFSSSLARILVPAILREPFRRYNRPPGITDESLDSFLIRRFGEPFARTFGSAMVHGIYAADSRILSVRAAFPTVWDAEENGGGSVIRGLLSKNERGEAAVDYVLGDMVTAMDGVSVFSFKEGIRTLTDALVLELKRNPKVQLQSGVGVTSLRLNPLHQTFEITTSSHFSFKASHVVSTLSPPVLNILLPPSLPLPHLTENTSSSVTVMNIVFPPSLSGHPIHPPGFGYLIPRPSSGYDTSNSGILGTVFDSSALSGQDTGRLIKLTIMLGGPHPLTPSHTSLPVVLKHLASHLGHPLPEPLLVHSHSHASCIPTLSVGHLERMDELRAVLKALPWNGRLEVIGAGVGGVSVGDCLEAGKRAGCVWR</sequence>
<keyword evidence="5 11" id="KW-0285">Flavoprotein</keyword>
<keyword evidence="14" id="KW-1185">Reference proteome</keyword>